<dbReference type="RefSeq" id="XP_007328813.1">
    <property type="nucleotide sequence ID" value="XM_007328751.1"/>
</dbReference>
<dbReference type="InterPro" id="IPR009686">
    <property type="entry name" value="Senescence/spartin_C"/>
</dbReference>
<keyword evidence="4" id="KW-1185">Reference proteome</keyword>
<dbReference type="Pfam" id="PF06911">
    <property type="entry name" value="Senescence"/>
    <property type="match status" value="1"/>
</dbReference>
<dbReference type="AlphaFoldDB" id="K5XDG5"/>
<feature type="domain" description="Senescence" evidence="2">
    <location>
        <begin position="221"/>
        <end position="485"/>
    </location>
</feature>
<sequence>MIMELPEAFLLLTLPNCSLSCKDFSESGTLGLECVTLPTPNATDPSDCEVYLVLKLNTTEIPIDPTRVIQCSNTPVARVYTFNPNDPNELVLTVAAVTGNSKHDSLSEELDTFESLLEQYVLDFRPSLSSSSSFSTLPPPSRNVNDAIDLRGHLVMINEDTGEVIGQVEDRFNIREDPGMYERGHEKDPIVIDVPDEDGLRESDVNAMEAFARIIPPDQQDWITKSATVVTHAISFTTNLLVTTIGSASDYYISKSAPSRHHTSTNLTTQRPRTLSPNLRAPSPTPPPLPPRALVFLTSERTRRGLRSVHSVSGQAAKVSAKTVKTIDNMIRRAMGAKPKQNRLGLGRSSSPIPPSNPNSPPSVPYTPRIVDKAGSVYGSSTSVLQSGEWNPDSKPPLPPRSQSKLSAKNRILISADLVLSTFDNSVHRILDNGITNLGKVMNHKYGPEAAESTVLMAGTARNVRLVYVDMKGIGRRALLRKARKELVKGIFQNEHIGKRETAGKHPIREHRN</sequence>
<dbReference type="OrthoDB" id="20821at2759"/>
<evidence type="ECO:0000259" key="2">
    <source>
        <dbReference type="Pfam" id="PF06911"/>
    </source>
</evidence>
<proteinExistence type="predicted"/>
<dbReference type="Proteomes" id="UP000008493">
    <property type="component" value="Unassembled WGS sequence"/>
</dbReference>
<dbReference type="EMBL" id="JH971388">
    <property type="protein sequence ID" value="EKM81383.1"/>
    <property type="molecule type" value="Genomic_DNA"/>
</dbReference>
<evidence type="ECO:0000313" key="3">
    <source>
        <dbReference type="EMBL" id="EKM81383.1"/>
    </source>
</evidence>
<feature type="region of interest" description="Disordered" evidence="1">
    <location>
        <begin position="382"/>
        <end position="404"/>
    </location>
</feature>
<gene>
    <name evidence="3" type="ORF">AGABI1DRAFT_99389</name>
</gene>
<organism evidence="3 4">
    <name type="scientific">Agaricus bisporus var. burnettii (strain JB137-S8 / ATCC MYA-4627 / FGSC 10392)</name>
    <name type="common">White button mushroom</name>
    <dbReference type="NCBI Taxonomy" id="597362"/>
    <lineage>
        <taxon>Eukaryota</taxon>
        <taxon>Fungi</taxon>
        <taxon>Dikarya</taxon>
        <taxon>Basidiomycota</taxon>
        <taxon>Agaricomycotina</taxon>
        <taxon>Agaricomycetes</taxon>
        <taxon>Agaricomycetidae</taxon>
        <taxon>Agaricales</taxon>
        <taxon>Agaricineae</taxon>
        <taxon>Agaricaceae</taxon>
        <taxon>Agaricus</taxon>
    </lineage>
</organism>
<feature type="compositionally biased region" description="Polar residues" evidence="1">
    <location>
        <begin position="264"/>
        <end position="275"/>
    </location>
</feature>
<feature type="region of interest" description="Disordered" evidence="1">
    <location>
        <begin position="334"/>
        <end position="370"/>
    </location>
</feature>
<feature type="region of interest" description="Disordered" evidence="1">
    <location>
        <begin position="256"/>
        <end position="292"/>
    </location>
</feature>
<dbReference type="STRING" id="597362.K5XDG5"/>
<feature type="compositionally biased region" description="Pro residues" evidence="1">
    <location>
        <begin position="352"/>
        <end position="365"/>
    </location>
</feature>
<dbReference type="OMA" id="MYDACTG"/>
<dbReference type="GeneID" id="18833004"/>
<name>K5XDG5_AGABU</name>
<dbReference type="eggNOG" id="ENOG502S3WR">
    <property type="taxonomic scope" value="Eukaryota"/>
</dbReference>
<reference evidence="4" key="1">
    <citation type="journal article" date="2012" name="Proc. Natl. Acad. Sci. U.S.A.">
        <title>Genome sequence of the button mushroom Agaricus bisporus reveals mechanisms governing adaptation to a humic-rich ecological niche.</title>
        <authorList>
            <person name="Morin E."/>
            <person name="Kohler A."/>
            <person name="Baker A.R."/>
            <person name="Foulongne-Oriol M."/>
            <person name="Lombard V."/>
            <person name="Nagy L.G."/>
            <person name="Ohm R.A."/>
            <person name="Patyshakuliyeva A."/>
            <person name="Brun A."/>
            <person name="Aerts A.L."/>
            <person name="Bailey A.M."/>
            <person name="Billette C."/>
            <person name="Coutinho P.M."/>
            <person name="Deakin G."/>
            <person name="Doddapaneni H."/>
            <person name="Floudas D."/>
            <person name="Grimwood J."/>
            <person name="Hilden K."/>
            <person name="Kuees U."/>
            <person name="LaButti K.M."/>
            <person name="Lapidus A."/>
            <person name="Lindquist E.A."/>
            <person name="Lucas S.M."/>
            <person name="Murat C."/>
            <person name="Riley R.W."/>
            <person name="Salamov A.A."/>
            <person name="Schmutz J."/>
            <person name="Subramanian V."/>
            <person name="Woesten H.A.B."/>
            <person name="Xu J."/>
            <person name="Eastwood D.C."/>
            <person name="Foster G.D."/>
            <person name="Sonnenberg A.S."/>
            <person name="Cullen D."/>
            <person name="de Vries R.P."/>
            <person name="Lundell T."/>
            <person name="Hibbett D.S."/>
            <person name="Henrissat B."/>
            <person name="Burton K.S."/>
            <person name="Kerrigan R.W."/>
            <person name="Challen M.P."/>
            <person name="Grigoriev I.V."/>
            <person name="Martin F."/>
        </authorList>
    </citation>
    <scope>NUCLEOTIDE SEQUENCE [LARGE SCALE GENOMIC DNA]</scope>
    <source>
        <strain evidence="4">JB137-S8 / ATCC MYA-4627 / FGSC 10392</strain>
    </source>
</reference>
<protein>
    <recommendedName>
        <fullName evidence="2">Senescence domain-containing protein</fullName>
    </recommendedName>
</protein>
<evidence type="ECO:0000256" key="1">
    <source>
        <dbReference type="SAM" id="MobiDB-lite"/>
    </source>
</evidence>
<dbReference type="HOGENOM" id="CLU_535408_0_0_1"/>
<dbReference type="InParanoid" id="K5XDG5"/>
<evidence type="ECO:0000313" key="4">
    <source>
        <dbReference type="Proteomes" id="UP000008493"/>
    </source>
</evidence>
<dbReference type="KEGG" id="abp:AGABI1DRAFT99389"/>
<accession>K5XDG5</accession>